<evidence type="ECO:0000313" key="2">
    <source>
        <dbReference type="EMBL" id="RMC05563.1"/>
    </source>
</evidence>
<comment type="caution">
    <text evidence="2">The sequence shown here is derived from an EMBL/GenBank/DDBJ whole genome shotgun (WGS) entry which is preliminary data.</text>
</comment>
<dbReference type="GO" id="GO:0009615">
    <property type="term" value="P:response to virus"/>
    <property type="evidence" value="ECO:0007669"/>
    <property type="project" value="TreeGrafter"/>
</dbReference>
<dbReference type="PANTHER" id="PTHR48195:SF1">
    <property type="entry name" value="RIKEN CDNA 2410002F23 GENE"/>
    <property type="match status" value="1"/>
</dbReference>
<proteinExistence type="predicted"/>
<dbReference type="PANTHER" id="PTHR48195">
    <property type="entry name" value="FRIEND VIRUS SUSCEPTIBILITY PROTEIN 1"/>
    <property type="match status" value="1"/>
</dbReference>
<sequence>MGPITKATVAVIKFALRVDKSFNQFFVPTLRAFEGFQFPLDTNQVLLIILAYLAFRDKVRLTWITAQTAAPETGNTVMEPDAAPETGNIAKGPDTAPHNRDAGRSPDPAPQPTSEMNHPNWVWVLVKEMGKMLKERIFPVVASLAPVGGKPSRCPGEGEPDGAAVEPTDVTTVQVPAELQGQSQPAAVAPVETKKYKVKSEHPGNKDKKGGPSQPAGESEVEFIIESLTYESLHNLQKDLARRGHEAYTAWLLWVWDLIGIGVQLDSSEARNLGPLTQDSGVNQDRIQRLREVAILEVLFGRGGQHNNDPDKVRYTGQMLWNLAPLRPSQYAIFIATINANNNREAVGSIANKLRNYESMISGPMQGQVSATVKELREEMREMREMRE</sequence>
<feature type="region of interest" description="Disordered" evidence="1">
    <location>
        <begin position="178"/>
        <end position="218"/>
    </location>
</feature>
<gene>
    <name evidence="2" type="ORF">DUI87_18760</name>
</gene>
<reference evidence="2 3" key="1">
    <citation type="submission" date="2018-07" db="EMBL/GenBank/DDBJ databases">
        <title>A high quality draft genome assembly of the barn swallow (H. rustica rustica).</title>
        <authorList>
            <person name="Formenti G."/>
            <person name="Chiara M."/>
            <person name="Poveda L."/>
            <person name="Francoijs K.-J."/>
            <person name="Bonisoli-Alquati A."/>
            <person name="Canova L."/>
            <person name="Gianfranceschi L."/>
            <person name="Horner D.S."/>
            <person name="Saino N."/>
        </authorList>
    </citation>
    <scope>NUCLEOTIDE SEQUENCE [LARGE SCALE GENOMIC DNA]</scope>
    <source>
        <strain evidence="2">Chelidonia</strain>
        <tissue evidence="2">Blood</tissue>
    </source>
</reference>
<feature type="compositionally biased region" description="Basic and acidic residues" evidence="1">
    <location>
        <begin position="192"/>
        <end position="210"/>
    </location>
</feature>
<accession>A0A3M0JX65</accession>
<dbReference type="AlphaFoldDB" id="A0A3M0JX65"/>
<dbReference type="OrthoDB" id="9909099at2759"/>
<dbReference type="GO" id="GO:0005794">
    <property type="term" value="C:Golgi apparatus"/>
    <property type="evidence" value="ECO:0007669"/>
    <property type="project" value="TreeGrafter"/>
</dbReference>
<dbReference type="InterPro" id="IPR053270">
    <property type="entry name" value="Fv1_restriction_factor"/>
</dbReference>
<feature type="region of interest" description="Disordered" evidence="1">
    <location>
        <begin position="74"/>
        <end position="117"/>
    </location>
</feature>
<dbReference type="EMBL" id="QRBI01000123">
    <property type="protein sequence ID" value="RMC05563.1"/>
    <property type="molecule type" value="Genomic_DNA"/>
</dbReference>
<name>A0A3M0JX65_HIRRU</name>
<keyword evidence="3" id="KW-1185">Reference proteome</keyword>
<evidence type="ECO:0000256" key="1">
    <source>
        <dbReference type="SAM" id="MobiDB-lite"/>
    </source>
</evidence>
<evidence type="ECO:0000313" key="3">
    <source>
        <dbReference type="Proteomes" id="UP000269221"/>
    </source>
</evidence>
<dbReference type="Proteomes" id="UP000269221">
    <property type="component" value="Unassembled WGS sequence"/>
</dbReference>
<protein>
    <submittedName>
        <fullName evidence="2">Uncharacterized protein</fullName>
    </submittedName>
</protein>
<organism evidence="2 3">
    <name type="scientific">Hirundo rustica rustica</name>
    <dbReference type="NCBI Taxonomy" id="333673"/>
    <lineage>
        <taxon>Eukaryota</taxon>
        <taxon>Metazoa</taxon>
        <taxon>Chordata</taxon>
        <taxon>Craniata</taxon>
        <taxon>Vertebrata</taxon>
        <taxon>Euteleostomi</taxon>
        <taxon>Archelosauria</taxon>
        <taxon>Archosauria</taxon>
        <taxon>Dinosauria</taxon>
        <taxon>Saurischia</taxon>
        <taxon>Theropoda</taxon>
        <taxon>Coelurosauria</taxon>
        <taxon>Aves</taxon>
        <taxon>Neognathae</taxon>
        <taxon>Neoaves</taxon>
        <taxon>Telluraves</taxon>
        <taxon>Australaves</taxon>
        <taxon>Passeriformes</taxon>
        <taxon>Sylvioidea</taxon>
        <taxon>Hirundinidae</taxon>
        <taxon>Hirundo</taxon>
    </lineage>
</organism>